<dbReference type="STRING" id="1079859.SAMN04515674_109158"/>
<evidence type="ECO:0000259" key="1">
    <source>
        <dbReference type="Pfam" id="PF13320"/>
    </source>
</evidence>
<dbReference type="OrthoDB" id="197680at2"/>
<feature type="domain" description="Glycoside hydrolase 123 catalytic" evidence="1">
    <location>
        <begin position="202"/>
        <end position="512"/>
    </location>
</feature>
<gene>
    <name evidence="3" type="ORF">SAMN04515674_109158</name>
</gene>
<keyword evidence="4" id="KW-1185">Reference proteome</keyword>
<protein>
    <submittedName>
        <fullName evidence="3">Uncharacterized protein</fullName>
    </submittedName>
</protein>
<evidence type="ECO:0000313" key="3">
    <source>
        <dbReference type="EMBL" id="SFQ07645.1"/>
    </source>
</evidence>
<dbReference type="RefSeq" id="WP_092018177.1">
    <property type="nucleotide sequence ID" value="NZ_FOXH01000009.1"/>
</dbReference>
<sequence>MRKAGILYLLITLISNCNGQSVSQKSAKELVQVSFVNSNLRFIKGQKVHFKLEKSTKAKAWKGERLSLQFAVFSKIDIPDLMIDPIELINTNGESIKDIKARFLNYVKTDTYVPDCVKHKINAYDSLWVTDLIDERVSTHILKDIVQPVWLTIDIPKNSSTGQYKGKIIINADRKYELSLEINVIDHVLPAPEEWAFDLDLWQSPAAIARIHHVPLWSEEHFNLMRPYFNTLAKAGQKNITTSIINEPWGHQTFDDCPSLIKWIKKKNGNWEYDYSLFDKYVEFVMSCGINKRINCYTMIPWSESFLYHDEMLGRDTTIILKTKSEGYKEFWKTMLIDFTQHLKDKNWFNITSISVDERPLEDMKIAINILKEIDSNWKISLAGAYHPEIENDIFDYSIASKSLFKAKSLAKRKKAGKPSTFYTCCVEKYPNGFTFSPPAEHVWLGWYAAAKGFTGYLRWAYNSWPLNPSEDSRYTAWPGGDTYQIYPGPKTSIRFEKLIEGVQDFEKIRILKDLYSKQNRMRELKQLNQELSTFEIKSLEKKSASAMISNSQKIINLSKPD</sequence>
<dbReference type="Proteomes" id="UP000199306">
    <property type="component" value="Unassembled WGS sequence"/>
</dbReference>
<proteinExistence type="predicted"/>
<organism evidence="3 4">
    <name type="scientific">Pseudarcicella hirudinis</name>
    <dbReference type="NCBI Taxonomy" id="1079859"/>
    <lineage>
        <taxon>Bacteria</taxon>
        <taxon>Pseudomonadati</taxon>
        <taxon>Bacteroidota</taxon>
        <taxon>Cytophagia</taxon>
        <taxon>Cytophagales</taxon>
        <taxon>Flectobacillaceae</taxon>
        <taxon>Pseudarcicella</taxon>
    </lineage>
</organism>
<evidence type="ECO:0000313" key="4">
    <source>
        <dbReference type="Proteomes" id="UP000199306"/>
    </source>
</evidence>
<dbReference type="Pfam" id="PF22680">
    <property type="entry name" value="Glyco_hydro_123_N_2"/>
    <property type="match status" value="1"/>
</dbReference>
<dbReference type="AlphaFoldDB" id="A0A1I5VJG0"/>
<dbReference type="Pfam" id="PF13320">
    <property type="entry name" value="GH123_cat"/>
    <property type="match status" value="1"/>
</dbReference>
<evidence type="ECO:0000259" key="2">
    <source>
        <dbReference type="Pfam" id="PF22680"/>
    </source>
</evidence>
<reference evidence="3 4" key="1">
    <citation type="submission" date="2016-10" db="EMBL/GenBank/DDBJ databases">
        <authorList>
            <person name="de Groot N.N."/>
        </authorList>
    </citation>
    <scope>NUCLEOTIDE SEQUENCE [LARGE SCALE GENOMIC DNA]</scope>
    <source>
        <strain evidence="4">E92,LMG 26720,CCM 7988</strain>
    </source>
</reference>
<accession>A0A1I5VJG0</accession>
<feature type="domain" description="Glycoside hydrolase 123 N-terminal" evidence="2">
    <location>
        <begin position="35"/>
        <end position="171"/>
    </location>
</feature>
<name>A0A1I5VJG0_9BACT</name>
<dbReference type="InterPro" id="IPR025150">
    <property type="entry name" value="GH123_cat"/>
</dbReference>
<dbReference type="InterPro" id="IPR053850">
    <property type="entry name" value="Glyco_hydro_123_N_2"/>
</dbReference>
<dbReference type="EMBL" id="FOXH01000009">
    <property type="protein sequence ID" value="SFQ07645.1"/>
    <property type="molecule type" value="Genomic_DNA"/>
</dbReference>